<dbReference type="GO" id="GO:0003677">
    <property type="term" value="F:DNA binding"/>
    <property type="evidence" value="ECO:0007669"/>
    <property type="project" value="UniProtKB-KW"/>
</dbReference>
<feature type="region of interest" description="Disordered" evidence="5">
    <location>
        <begin position="80"/>
        <end position="101"/>
    </location>
</feature>
<keyword evidence="2" id="KW-0863">Zinc-finger</keyword>
<sequence>MRYREVSRFENKFYKRTKKTDDIVPRLAVDSIDIEEDGISQNYEESENVMDDVSPGPSGISETQMPQSDDIQIFDVILSPTSSASSGPNGKTEKNTKKRKRIVTSDSVLEKASGALNNLTSLCNIRSGDIKQKSSDEVFGDFVASKLPEITNSDIKNEIELEITRLLYAGVRFFRIPSIYGPNRKINELAQRRRQMWINAIKRADLTETKIKYGRVCSKHFLTGKPSSLNDENNPDWVPSKGMGYTTIAISMQSKGLERYKRKKRAERILESTSIEPPEDLNQAIDVEEPGEVTIEDLQFALQKANTEIYSLTAEMNAMDIETTQKLASVRMHVERD</sequence>
<dbReference type="AlphaFoldDB" id="A0AAV8ZTB9"/>
<feature type="compositionally biased region" description="Acidic residues" evidence="5">
    <location>
        <begin position="35"/>
        <end position="50"/>
    </location>
</feature>
<reference evidence="7" key="1">
    <citation type="journal article" date="2023" name="Insect Mol. Biol.">
        <title>Genome sequencing provides insights into the evolution of gene families encoding plant cell wall-degrading enzymes in longhorned beetles.</title>
        <authorList>
            <person name="Shin N.R."/>
            <person name="Okamura Y."/>
            <person name="Kirsch R."/>
            <person name="Pauchet Y."/>
        </authorList>
    </citation>
    <scope>NUCLEOTIDE SEQUENCE</scope>
    <source>
        <strain evidence="7">RBIC_L_NR</strain>
    </source>
</reference>
<keyword evidence="4" id="KW-0238">DNA-binding</keyword>
<dbReference type="Proteomes" id="UP001162156">
    <property type="component" value="Unassembled WGS sequence"/>
</dbReference>
<proteinExistence type="predicted"/>
<evidence type="ECO:0000256" key="5">
    <source>
        <dbReference type="SAM" id="MobiDB-lite"/>
    </source>
</evidence>
<organism evidence="7 8">
    <name type="scientific">Rhamnusium bicolor</name>
    <dbReference type="NCBI Taxonomy" id="1586634"/>
    <lineage>
        <taxon>Eukaryota</taxon>
        <taxon>Metazoa</taxon>
        <taxon>Ecdysozoa</taxon>
        <taxon>Arthropoda</taxon>
        <taxon>Hexapoda</taxon>
        <taxon>Insecta</taxon>
        <taxon>Pterygota</taxon>
        <taxon>Neoptera</taxon>
        <taxon>Endopterygota</taxon>
        <taxon>Coleoptera</taxon>
        <taxon>Polyphaga</taxon>
        <taxon>Cucujiformia</taxon>
        <taxon>Chrysomeloidea</taxon>
        <taxon>Cerambycidae</taxon>
        <taxon>Lepturinae</taxon>
        <taxon>Rhagiini</taxon>
        <taxon>Rhamnusium</taxon>
    </lineage>
</organism>
<name>A0AAV8ZTB9_9CUCU</name>
<feature type="compositionally biased region" description="Polar residues" evidence="5">
    <location>
        <begin position="80"/>
        <end position="89"/>
    </location>
</feature>
<evidence type="ECO:0000313" key="7">
    <source>
        <dbReference type="EMBL" id="KAJ8970894.1"/>
    </source>
</evidence>
<evidence type="ECO:0000256" key="1">
    <source>
        <dbReference type="ARBA" id="ARBA00022723"/>
    </source>
</evidence>
<accession>A0AAV8ZTB9</accession>
<keyword evidence="3" id="KW-0862">Zinc</keyword>
<protein>
    <recommendedName>
        <fullName evidence="6">THAP-type domain-containing protein</fullName>
    </recommendedName>
</protein>
<dbReference type="InterPro" id="IPR006612">
    <property type="entry name" value="THAP_Znf"/>
</dbReference>
<keyword evidence="1" id="KW-0479">Metal-binding</keyword>
<evidence type="ECO:0000313" key="8">
    <source>
        <dbReference type="Proteomes" id="UP001162156"/>
    </source>
</evidence>
<dbReference type="EMBL" id="JANEYF010000290">
    <property type="protein sequence ID" value="KAJ8970894.1"/>
    <property type="molecule type" value="Genomic_DNA"/>
</dbReference>
<keyword evidence="8" id="KW-1185">Reference proteome</keyword>
<evidence type="ECO:0000259" key="6">
    <source>
        <dbReference type="Pfam" id="PF05485"/>
    </source>
</evidence>
<dbReference type="SUPFAM" id="SSF57716">
    <property type="entry name" value="Glucocorticoid receptor-like (DNA-binding domain)"/>
    <property type="match status" value="1"/>
</dbReference>
<dbReference type="Pfam" id="PF05485">
    <property type="entry name" value="THAP"/>
    <property type="match status" value="1"/>
</dbReference>
<evidence type="ECO:0000256" key="4">
    <source>
        <dbReference type="ARBA" id="ARBA00023125"/>
    </source>
</evidence>
<feature type="non-terminal residue" evidence="7">
    <location>
        <position position="337"/>
    </location>
</feature>
<comment type="caution">
    <text evidence="7">The sequence shown here is derived from an EMBL/GenBank/DDBJ whole genome shotgun (WGS) entry which is preliminary data.</text>
</comment>
<evidence type="ECO:0000256" key="3">
    <source>
        <dbReference type="ARBA" id="ARBA00022833"/>
    </source>
</evidence>
<feature type="region of interest" description="Disordered" evidence="5">
    <location>
        <begin position="35"/>
        <end position="65"/>
    </location>
</feature>
<evidence type="ECO:0000256" key="2">
    <source>
        <dbReference type="ARBA" id="ARBA00022771"/>
    </source>
</evidence>
<dbReference type="GO" id="GO:0008270">
    <property type="term" value="F:zinc ion binding"/>
    <property type="evidence" value="ECO:0007669"/>
    <property type="project" value="UniProtKB-KW"/>
</dbReference>
<feature type="domain" description="THAP-type" evidence="6">
    <location>
        <begin position="171"/>
        <end position="240"/>
    </location>
</feature>
<gene>
    <name evidence="7" type="ORF">NQ314_000981</name>
</gene>